<dbReference type="AlphaFoldDB" id="A0A843WXL1"/>
<keyword evidence="4" id="KW-1185">Reference proteome</keyword>
<dbReference type="InterPro" id="IPR051504">
    <property type="entry name" value="Plant_metabolite_acyltrans"/>
</dbReference>
<dbReference type="SMR" id="A0A843WXL1"/>
<keyword evidence="1" id="KW-0808">Transferase</keyword>
<dbReference type="OrthoDB" id="1862401at2759"/>
<evidence type="ECO:0000313" key="4">
    <source>
        <dbReference type="Proteomes" id="UP000652761"/>
    </source>
</evidence>
<reference evidence="3" key="1">
    <citation type="submission" date="2017-07" db="EMBL/GenBank/DDBJ databases">
        <title>Taro Niue Genome Assembly and Annotation.</title>
        <authorList>
            <person name="Atibalentja N."/>
            <person name="Keating K."/>
            <person name="Fields C.J."/>
        </authorList>
    </citation>
    <scope>NUCLEOTIDE SEQUENCE</scope>
    <source>
        <strain evidence="3">Niue_2</strain>
        <tissue evidence="3">Leaf</tissue>
    </source>
</reference>
<keyword evidence="2" id="KW-0012">Acyltransferase</keyword>
<evidence type="ECO:0000256" key="1">
    <source>
        <dbReference type="ARBA" id="ARBA00022679"/>
    </source>
</evidence>
<sequence>MASTTDSSSILPAFRVVEQCRVSPCGDGPLAAGEELSLPLTFFDVPWLGRRPVELLFFYRWPGLTTPHFAASALPCLRRSLALALHRYYPLAGRLRPPRPAPSSDKFHICCADGDSVSLALAECIDGGRHFEQLAGDDARCVHAFRPLVPEIPMAVDDGGMLALTALQVTVFPGAGVCVGVSIHHAACDGSGFMSFVRTWASACGSGEEAAAVPPAGELPVIDRTLVSDPRELYTVFCGMKPMTSPGKVHTPTDHEPAFVRSTFLLRRAHVEELRRRASEQMPPPPPLLRYSTFVLTCAYVWVNLLKVRGEEQPPKPDEGVGNASYFDFVVDCRGRLSPPLPAAYFGNCLGLCFVDARRSDLLGKGGVGCAVEAIAESLARMGKDGQVLQGAEEWIPKLAVRQPGRVLSVAGSPSFRVYGVDFGWGRPAKVEVMGIERSGAVALVESREEDGGIEVGLALTAPEMSRFTSLFAAGLEDK</sequence>
<gene>
    <name evidence="3" type="ORF">Taro_042868</name>
</gene>
<dbReference type="InterPro" id="IPR023213">
    <property type="entry name" value="CAT-like_dom_sf"/>
</dbReference>
<evidence type="ECO:0000313" key="3">
    <source>
        <dbReference type="EMBL" id="MQM09981.1"/>
    </source>
</evidence>
<dbReference type="Pfam" id="PF02458">
    <property type="entry name" value="Transferase"/>
    <property type="match status" value="1"/>
</dbReference>
<comment type="caution">
    <text evidence="3">The sequence shown here is derived from an EMBL/GenBank/DDBJ whole genome shotgun (WGS) entry which is preliminary data.</text>
</comment>
<dbReference type="PANTHER" id="PTHR31625">
    <property type="match status" value="1"/>
</dbReference>
<dbReference type="EMBL" id="NMUH01004538">
    <property type="protein sequence ID" value="MQM09981.1"/>
    <property type="molecule type" value="Genomic_DNA"/>
</dbReference>
<evidence type="ECO:0000256" key="2">
    <source>
        <dbReference type="ARBA" id="ARBA00023315"/>
    </source>
</evidence>
<dbReference type="Proteomes" id="UP000652761">
    <property type="component" value="Unassembled WGS sequence"/>
</dbReference>
<accession>A0A843WXL1</accession>
<protein>
    <submittedName>
        <fullName evidence="3">Uncharacterized protein</fullName>
    </submittedName>
</protein>
<organism evidence="3 4">
    <name type="scientific">Colocasia esculenta</name>
    <name type="common">Wild taro</name>
    <name type="synonym">Arum esculentum</name>
    <dbReference type="NCBI Taxonomy" id="4460"/>
    <lineage>
        <taxon>Eukaryota</taxon>
        <taxon>Viridiplantae</taxon>
        <taxon>Streptophyta</taxon>
        <taxon>Embryophyta</taxon>
        <taxon>Tracheophyta</taxon>
        <taxon>Spermatophyta</taxon>
        <taxon>Magnoliopsida</taxon>
        <taxon>Liliopsida</taxon>
        <taxon>Araceae</taxon>
        <taxon>Aroideae</taxon>
        <taxon>Colocasieae</taxon>
        <taxon>Colocasia</taxon>
    </lineage>
</organism>
<proteinExistence type="predicted"/>
<name>A0A843WXL1_COLES</name>
<dbReference type="GO" id="GO:0016747">
    <property type="term" value="F:acyltransferase activity, transferring groups other than amino-acyl groups"/>
    <property type="evidence" value="ECO:0007669"/>
    <property type="project" value="UniProtKB-ARBA"/>
</dbReference>
<dbReference type="Gene3D" id="3.30.559.10">
    <property type="entry name" value="Chloramphenicol acetyltransferase-like domain"/>
    <property type="match status" value="2"/>
</dbReference>